<dbReference type="InterPro" id="IPR007487">
    <property type="entry name" value="ABC_transpt-TYRBP-like"/>
</dbReference>
<dbReference type="Gene3D" id="3.40.50.2300">
    <property type="match status" value="2"/>
</dbReference>
<dbReference type="OrthoDB" id="9776955at2"/>
<dbReference type="STRING" id="1429043.X474_16920"/>
<name>A0A0D2JAR4_9BACT</name>
<evidence type="ECO:0000313" key="2">
    <source>
        <dbReference type="Proteomes" id="UP000032233"/>
    </source>
</evidence>
<dbReference type="InParanoid" id="A0A0D2JAR4"/>
<accession>A0A0D2JAR4</accession>
<proteinExistence type="predicted"/>
<dbReference type="AlphaFoldDB" id="A0A0D2JAR4"/>
<evidence type="ECO:0008006" key="3">
    <source>
        <dbReference type="Google" id="ProtNLM"/>
    </source>
</evidence>
<reference evidence="1 2" key="1">
    <citation type="submission" date="2013-11" db="EMBL/GenBank/DDBJ databases">
        <title>Metagenomic analysis of a methanogenic consortium involved in long chain n-alkane degradation.</title>
        <authorList>
            <person name="Davidova I.A."/>
            <person name="Callaghan A.V."/>
            <person name="Wawrik B."/>
            <person name="Pruitt S."/>
            <person name="Marks C."/>
            <person name="Duncan K.E."/>
            <person name="Suflita J.M."/>
        </authorList>
    </citation>
    <scope>NUCLEOTIDE SEQUENCE [LARGE SCALE GENOMIC DNA]</scope>
    <source>
        <strain evidence="1 2">SPR</strain>
    </source>
</reference>
<dbReference type="InterPro" id="IPR028082">
    <property type="entry name" value="Peripla_BP_I"/>
</dbReference>
<gene>
    <name evidence="1" type="ORF">X474_16920</name>
</gene>
<dbReference type="PANTHER" id="PTHR35271:SF1">
    <property type="entry name" value="ABC TRANSPORTER, SUBSTRATE-BINDING LIPOPROTEIN"/>
    <property type="match status" value="1"/>
</dbReference>
<organism evidence="1 2">
    <name type="scientific">Dethiosulfatarculus sandiegensis</name>
    <dbReference type="NCBI Taxonomy" id="1429043"/>
    <lineage>
        <taxon>Bacteria</taxon>
        <taxon>Pseudomonadati</taxon>
        <taxon>Thermodesulfobacteriota</taxon>
        <taxon>Desulfarculia</taxon>
        <taxon>Desulfarculales</taxon>
        <taxon>Desulfarculaceae</taxon>
        <taxon>Dethiosulfatarculus</taxon>
    </lineage>
</organism>
<dbReference type="PANTHER" id="PTHR35271">
    <property type="entry name" value="ABC TRANSPORTER, SUBSTRATE-BINDING LIPOPROTEIN-RELATED"/>
    <property type="match status" value="1"/>
</dbReference>
<evidence type="ECO:0000313" key="1">
    <source>
        <dbReference type="EMBL" id="KIX12821.1"/>
    </source>
</evidence>
<keyword evidence="2" id="KW-1185">Reference proteome</keyword>
<dbReference type="SUPFAM" id="SSF53822">
    <property type="entry name" value="Periplasmic binding protein-like I"/>
    <property type="match status" value="1"/>
</dbReference>
<sequence>MVIMESISFGRYSRDKANAVIFAVCCLWVLLLLISPGCGREKVRIGILNHAVMAEGSITGFKDGMAGAGYKEPQNIEYFYQGVVSISELEKAARELLNQKVDLILTLTMPATVAAQKVVKDGRTPIVFAPNSDPVGAGLVASLERPGGNTTGVSFWLQEGKRLEWLLKVQPDIQRVWVPYMVWDKSPRVALDKLKQTAKELGLFIVEHPLLTREELLNSPQAVDQSMDAIFLPADALVCSNAQIFVKRADELGLPVSAPNLYGVKKGALIGYGFTQYQCGRQGARLAAMILEGEDPGELPVEMSEIFLMINLTKARELKISLPKHIVKQADIVVR</sequence>
<dbReference type="EMBL" id="AZAC01000023">
    <property type="protein sequence ID" value="KIX12821.1"/>
    <property type="molecule type" value="Genomic_DNA"/>
</dbReference>
<dbReference type="Pfam" id="PF04392">
    <property type="entry name" value="ABC_sub_bind"/>
    <property type="match status" value="1"/>
</dbReference>
<protein>
    <recommendedName>
        <fullName evidence="3">ABC transporter substrate-binding protein</fullName>
    </recommendedName>
</protein>
<dbReference type="Proteomes" id="UP000032233">
    <property type="component" value="Unassembled WGS sequence"/>
</dbReference>
<comment type="caution">
    <text evidence="1">The sequence shown here is derived from an EMBL/GenBank/DDBJ whole genome shotgun (WGS) entry which is preliminary data.</text>
</comment>
<dbReference type="CDD" id="cd06325">
    <property type="entry name" value="PBP1_ABC_unchar_transporter"/>
    <property type="match status" value="1"/>
</dbReference>